<dbReference type="OrthoDB" id="5405464at2"/>
<dbReference type="RefSeq" id="WP_087107085.1">
    <property type="nucleotide sequence ID" value="NZ_CBCSCN010000014.1"/>
</dbReference>
<feature type="compositionally biased region" description="Polar residues" evidence="1">
    <location>
        <begin position="1"/>
        <end position="19"/>
    </location>
</feature>
<gene>
    <name evidence="3" type="ORF">EHSB41UT_00762</name>
</gene>
<keyword evidence="2" id="KW-0472">Membrane</keyword>
<dbReference type="EMBL" id="FWPT01000002">
    <property type="protein sequence ID" value="SMA37585.1"/>
    <property type="molecule type" value="Genomic_DNA"/>
</dbReference>
<keyword evidence="2" id="KW-1133">Transmembrane helix</keyword>
<feature type="region of interest" description="Disordered" evidence="1">
    <location>
        <begin position="1"/>
        <end position="20"/>
    </location>
</feature>
<evidence type="ECO:0008006" key="5">
    <source>
        <dbReference type="Google" id="ProtNLM"/>
    </source>
</evidence>
<evidence type="ECO:0000256" key="2">
    <source>
        <dbReference type="SAM" id="Phobius"/>
    </source>
</evidence>
<reference evidence="3 4" key="1">
    <citation type="submission" date="2017-03" db="EMBL/GenBank/DDBJ databases">
        <authorList>
            <person name="Afonso C.L."/>
            <person name="Miller P.J."/>
            <person name="Scott M.A."/>
            <person name="Spackman E."/>
            <person name="Goraichik I."/>
            <person name="Dimitrov K.M."/>
            <person name="Suarez D.L."/>
            <person name="Swayne D.E."/>
        </authorList>
    </citation>
    <scope>NUCLEOTIDE SEQUENCE [LARGE SCALE GENOMIC DNA]</scope>
    <source>
        <strain evidence="3">SB41UT1</strain>
    </source>
</reference>
<name>A0A1X7AFH0_9GAMM</name>
<evidence type="ECO:0000313" key="4">
    <source>
        <dbReference type="Proteomes" id="UP000196573"/>
    </source>
</evidence>
<dbReference type="AlphaFoldDB" id="A0A1X7AFH0"/>
<organism evidence="3 4">
    <name type="scientific">Parendozoicomonas haliclonae</name>
    <dbReference type="NCBI Taxonomy" id="1960125"/>
    <lineage>
        <taxon>Bacteria</taxon>
        <taxon>Pseudomonadati</taxon>
        <taxon>Pseudomonadota</taxon>
        <taxon>Gammaproteobacteria</taxon>
        <taxon>Oceanospirillales</taxon>
        <taxon>Endozoicomonadaceae</taxon>
        <taxon>Parendozoicomonas</taxon>
    </lineage>
</organism>
<accession>A0A1X7AFH0</accession>
<keyword evidence="2" id="KW-0812">Transmembrane</keyword>
<feature type="transmembrane region" description="Helical" evidence="2">
    <location>
        <begin position="30"/>
        <end position="55"/>
    </location>
</feature>
<dbReference type="Proteomes" id="UP000196573">
    <property type="component" value="Unassembled WGS sequence"/>
</dbReference>
<keyword evidence="4" id="KW-1185">Reference proteome</keyword>
<feature type="transmembrane region" description="Helical" evidence="2">
    <location>
        <begin position="76"/>
        <end position="109"/>
    </location>
</feature>
<protein>
    <recommendedName>
        <fullName evidence="5">Transmembrane protein</fullName>
    </recommendedName>
</protein>
<evidence type="ECO:0000313" key="3">
    <source>
        <dbReference type="EMBL" id="SMA37585.1"/>
    </source>
</evidence>
<proteinExistence type="predicted"/>
<sequence length="124" mass="13795">MQADASNSPVGQPSNNSVDVKQDPGHQTAMVAYILLAAGFVFGITFIIGGIIGLIKKDESGYGEFSKKHFEFIWRTFLFSAIWSVVGLITSFIFIGYVVLVGNFIWTLYRVIKGMLKFFDDKTV</sequence>
<evidence type="ECO:0000256" key="1">
    <source>
        <dbReference type="SAM" id="MobiDB-lite"/>
    </source>
</evidence>